<protein>
    <submittedName>
        <fullName evidence="2">Uncharacterized protein</fullName>
    </submittedName>
</protein>
<dbReference type="PANTHER" id="PTHR33167">
    <property type="entry name" value="TRANSCRIPTION FACTOR, PUTATIVE (DUF863)-RELATED"/>
    <property type="match status" value="1"/>
</dbReference>
<feature type="compositionally biased region" description="Basic and acidic residues" evidence="1">
    <location>
        <begin position="440"/>
        <end position="465"/>
    </location>
</feature>
<dbReference type="Pfam" id="PF05904">
    <property type="entry name" value="DUF863"/>
    <property type="match status" value="1"/>
</dbReference>
<gene>
    <name evidence="2" type="ORF">Prudu_013954</name>
</gene>
<feature type="region of interest" description="Disordered" evidence="1">
    <location>
        <begin position="440"/>
        <end position="474"/>
    </location>
</feature>
<dbReference type="PANTHER" id="PTHR33167:SF29">
    <property type="entry name" value="T28K15.14 PROTEIN"/>
    <property type="match status" value="1"/>
</dbReference>
<evidence type="ECO:0000256" key="1">
    <source>
        <dbReference type="SAM" id="MobiDB-lite"/>
    </source>
</evidence>
<evidence type="ECO:0000313" key="2">
    <source>
        <dbReference type="EMBL" id="BBH03165.1"/>
    </source>
</evidence>
<dbReference type="AlphaFoldDB" id="A0A4Y1RGH3"/>
<accession>A0A4Y1RGH3</accession>
<proteinExistence type="predicted"/>
<feature type="compositionally biased region" description="Basic and acidic residues" evidence="1">
    <location>
        <begin position="337"/>
        <end position="357"/>
    </location>
</feature>
<dbReference type="InterPro" id="IPR008581">
    <property type="entry name" value="DUF863_pln"/>
</dbReference>
<organism evidence="2">
    <name type="scientific">Prunus dulcis</name>
    <name type="common">Almond</name>
    <name type="synonym">Amygdalus dulcis</name>
    <dbReference type="NCBI Taxonomy" id="3755"/>
    <lineage>
        <taxon>Eukaryota</taxon>
        <taxon>Viridiplantae</taxon>
        <taxon>Streptophyta</taxon>
        <taxon>Embryophyta</taxon>
        <taxon>Tracheophyta</taxon>
        <taxon>Spermatophyta</taxon>
        <taxon>Magnoliopsida</taxon>
        <taxon>eudicotyledons</taxon>
        <taxon>Gunneridae</taxon>
        <taxon>Pentapetalae</taxon>
        <taxon>rosids</taxon>
        <taxon>fabids</taxon>
        <taxon>Rosales</taxon>
        <taxon>Rosaceae</taxon>
        <taxon>Amygdaloideae</taxon>
        <taxon>Amygdaleae</taxon>
        <taxon>Prunus</taxon>
    </lineage>
</organism>
<sequence length="726" mass="80957">MLVSQTTEEREWDRWYKIDSHKQKSDGGKMNMLMRGDLDPKSMQAYTGSLNDVLRTTMLNQEVMFKKQVHDLHHLYGIQKTLMQNVGRMEFGRYNFRKASAESTLLPCRNSTRDEPMDFLEGYKGVYDKIQPRTPDLKLPSDQCVSYIDPADLTLSLSIQDDSRREGGTKRTWFDVETHSCSHQVIDLEESIERTSIEGLEHSPSFSSATPIKNFGAKHDSEVSVLVDPIVSSCGKENLLFPAADSNPLSDHSEWNPFNQGLKKLSGGVPINNLSTTRQHFSSCEAGLLDLNKIQHDDSSCLSNDPTVAHPSTASSSHAFHGLVGKVEEGTPCFGTGEKKNDNDSNKASETFQKDDSGDFASTNSKRKNERTDYWGGNSKVDVLSISEMGHVSLEAASRPKIDLCEAVCCHSNDPGKGNDGFIMGLLDCRTRSCEAAKQANHENNKAEDPIFSHSDLSQKRDQDGHGNISSASCKPGCIGDNDSSSIKTMQSEVEYRNSNPFCVDQFSETHVGYQVSETLMVEQDQRSSNNSQLKHKCLKKEGESAELDVLIKEAAEALVGISLENSSGYQDCPYKVGVSNKMEMKESEQPQYSSDSFELITLKLTESSADDNCVSSKPSEVDYTDRKDFGVKLRRGRRLKDFQRDILPGLASLSRQEIREDINIMEAVLRSREYKKLRAKAADGQSWCAPVKNKRSRLNYVPHCCNLEGKEKDCVPDEFTIALTG</sequence>
<dbReference type="EMBL" id="AP019301">
    <property type="protein sequence ID" value="BBH03165.1"/>
    <property type="molecule type" value="Genomic_DNA"/>
</dbReference>
<feature type="region of interest" description="Disordered" evidence="1">
    <location>
        <begin position="331"/>
        <end position="374"/>
    </location>
</feature>
<reference evidence="2" key="1">
    <citation type="journal article" date="2019" name="Science">
        <title>Mutation of a bHLH transcription factor allowed almond domestication.</title>
        <authorList>
            <person name="Sanchez-Perez R."/>
            <person name="Pavan S."/>
            <person name="Mazzeo R."/>
            <person name="Moldovan C."/>
            <person name="Aiese Cigliano R."/>
            <person name="Del Cueto J."/>
            <person name="Ricciardi F."/>
            <person name="Lotti C."/>
            <person name="Ricciardi L."/>
            <person name="Dicenta F."/>
            <person name="Lopez-Marques R.L."/>
            <person name="Lindberg Moller B."/>
        </authorList>
    </citation>
    <scope>NUCLEOTIDE SEQUENCE</scope>
</reference>
<name>A0A4Y1RGH3_PRUDU</name>